<evidence type="ECO:0000256" key="3">
    <source>
        <dbReference type="ARBA" id="ARBA00012328"/>
    </source>
</evidence>
<dbReference type="Pfam" id="PF04452">
    <property type="entry name" value="Methyltrans_RNA"/>
    <property type="match status" value="1"/>
</dbReference>
<dbReference type="EMBL" id="FMYW01000010">
    <property type="protein sequence ID" value="SDC56880.1"/>
    <property type="molecule type" value="Genomic_DNA"/>
</dbReference>
<dbReference type="InterPro" id="IPR029028">
    <property type="entry name" value="Alpha/beta_knot_MTases"/>
</dbReference>
<keyword evidence="9 12" id="KW-0949">S-adenosyl-L-methionine</keyword>
<reference evidence="16" key="1">
    <citation type="submission" date="2016-10" db="EMBL/GenBank/DDBJ databases">
        <authorList>
            <person name="Varghese N."/>
            <person name="Submissions S."/>
        </authorList>
    </citation>
    <scope>NUCLEOTIDE SEQUENCE [LARGE SCALE GENOMIC DNA]</scope>
    <source>
        <strain evidence="16">DSM 11005</strain>
    </source>
</reference>
<dbReference type="SUPFAM" id="SSF75217">
    <property type="entry name" value="alpha/beta knot"/>
    <property type="match status" value="1"/>
</dbReference>
<feature type="domain" description="Ribosomal RNA small subunit methyltransferase E methyltransferase" evidence="13">
    <location>
        <begin position="72"/>
        <end position="235"/>
    </location>
</feature>
<keyword evidence="6 12" id="KW-0698">rRNA processing</keyword>
<dbReference type="InterPro" id="IPR015947">
    <property type="entry name" value="PUA-like_sf"/>
</dbReference>
<organism evidence="15 16">
    <name type="scientific">Succiniclasticum ruminis</name>
    <dbReference type="NCBI Taxonomy" id="40841"/>
    <lineage>
        <taxon>Bacteria</taxon>
        <taxon>Bacillati</taxon>
        <taxon>Bacillota</taxon>
        <taxon>Negativicutes</taxon>
        <taxon>Acidaminococcales</taxon>
        <taxon>Acidaminococcaceae</taxon>
        <taxon>Succiniclasticum</taxon>
    </lineage>
</organism>
<evidence type="ECO:0000256" key="6">
    <source>
        <dbReference type="ARBA" id="ARBA00022552"/>
    </source>
</evidence>
<gene>
    <name evidence="15" type="ORF">SAMN04487864_11047</name>
</gene>
<evidence type="ECO:0000256" key="10">
    <source>
        <dbReference type="ARBA" id="ARBA00025699"/>
    </source>
</evidence>
<dbReference type="CDD" id="cd18084">
    <property type="entry name" value="RsmE-like"/>
    <property type="match status" value="1"/>
</dbReference>
<dbReference type="GO" id="GO:0005737">
    <property type="term" value="C:cytoplasm"/>
    <property type="evidence" value="ECO:0007669"/>
    <property type="project" value="UniProtKB-SubCell"/>
</dbReference>
<evidence type="ECO:0000313" key="16">
    <source>
        <dbReference type="Proteomes" id="UP000198943"/>
    </source>
</evidence>
<dbReference type="Gene3D" id="3.40.1280.10">
    <property type="match status" value="1"/>
</dbReference>
<dbReference type="InterPro" id="IPR046886">
    <property type="entry name" value="RsmE_MTase_dom"/>
</dbReference>
<keyword evidence="7 12" id="KW-0489">Methyltransferase</keyword>
<dbReference type="PANTHER" id="PTHR30027">
    <property type="entry name" value="RIBOSOMAL RNA SMALL SUBUNIT METHYLTRANSFERASE E"/>
    <property type="match status" value="1"/>
</dbReference>
<dbReference type="SUPFAM" id="SSF88697">
    <property type="entry name" value="PUA domain-like"/>
    <property type="match status" value="1"/>
</dbReference>
<keyword evidence="5 12" id="KW-0963">Cytoplasm</keyword>
<keyword evidence="8 12" id="KW-0808">Transferase</keyword>
<dbReference type="EC" id="2.1.1.193" evidence="3 12"/>
<dbReference type="NCBIfam" id="TIGR00046">
    <property type="entry name" value="RsmE family RNA methyltransferase"/>
    <property type="match status" value="1"/>
</dbReference>
<comment type="subcellular location">
    <subcellularLocation>
        <location evidence="1 12">Cytoplasm</location>
    </subcellularLocation>
</comment>
<evidence type="ECO:0000259" key="13">
    <source>
        <dbReference type="Pfam" id="PF04452"/>
    </source>
</evidence>
<keyword evidence="16" id="KW-1185">Reference proteome</keyword>
<comment type="catalytic activity">
    <reaction evidence="11 12">
        <text>uridine(1498) in 16S rRNA + S-adenosyl-L-methionine = N(3)-methyluridine(1498) in 16S rRNA + S-adenosyl-L-homocysteine + H(+)</text>
        <dbReference type="Rhea" id="RHEA:42920"/>
        <dbReference type="Rhea" id="RHEA-COMP:10283"/>
        <dbReference type="Rhea" id="RHEA-COMP:10284"/>
        <dbReference type="ChEBI" id="CHEBI:15378"/>
        <dbReference type="ChEBI" id="CHEBI:57856"/>
        <dbReference type="ChEBI" id="CHEBI:59789"/>
        <dbReference type="ChEBI" id="CHEBI:65315"/>
        <dbReference type="ChEBI" id="CHEBI:74502"/>
        <dbReference type="EC" id="2.1.1.193"/>
    </reaction>
</comment>
<name>A0A1G6MMY8_9FIRM</name>
<evidence type="ECO:0000256" key="1">
    <source>
        <dbReference type="ARBA" id="ARBA00004496"/>
    </source>
</evidence>
<evidence type="ECO:0000256" key="11">
    <source>
        <dbReference type="ARBA" id="ARBA00047944"/>
    </source>
</evidence>
<accession>A0A1G6MMY8</accession>
<evidence type="ECO:0000256" key="9">
    <source>
        <dbReference type="ARBA" id="ARBA00022691"/>
    </source>
</evidence>
<dbReference type="PIRSF" id="PIRSF015601">
    <property type="entry name" value="MTase_slr0722"/>
    <property type="match status" value="1"/>
</dbReference>
<evidence type="ECO:0000256" key="2">
    <source>
        <dbReference type="ARBA" id="ARBA00005528"/>
    </source>
</evidence>
<dbReference type="GO" id="GO:0070042">
    <property type="term" value="F:rRNA (uridine-N3-)-methyltransferase activity"/>
    <property type="evidence" value="ECO:0007669"/>
    <property type="project" value="TreeGrafter"/>
</dbReference>
<dbReference type="NCBIfam" id="NF008692">
    <property type="entry name" value="PRK11713.1-5"/>
    <property type="match status" value="1"/>
</dbReference>
<dbReference type="RefSeq" id="WP_093730638.1">
    <property type="nucleotide sequence ID" value="NZ_FMYW01000010.1"/>
</dbReference>
<sequence>MHRFFIPKPYKQEMQITGRDAHHIMDVLRMGTGDQLQVVADDGISFVGEITAVSMNTVTVSTKEILRETHEPDVRISLLQGLAKGEKMELIIQKAVEIGVVEIFPLAMDHSVVVLDRSKAGKKTERWQKIAEAAAKQSKRDVIPAVHEVMKLSQVLQEDNWDLLVIAYESENRISLKEVLQAHKNAKSISVIIGPEGGLSNEEVKAAQEAGGIAVSLGRRILRTETAGLVAAAAILYETDNLGI</sequence>
<protein>
    <recommendedName>
        <fullName evidence="4 12">Ribosomal RNA small subunit methyltransferase E</fullName>
        <ecNumber evidence="3 12">2.1.1.193</ecNumber>
    </recommendedName>
</protein>
<evidence type="ECO:0000256" key="4">
    <source>
        <dbReference type="ARBA" id="ARBA00013673"/>
    </source>
</evidence>
<dbReference type="GO" id="GO:0070475">
    <property type="term" value="P:rRNA base methylation"/>
    <property type="evidence" value="ECO:0007669"/>
    <property type="project" value="TreeGrafter"/>
</dbReference>
<evidence type="ECO:0000256" key="5">
    <source>
        <dbReference type="ARBA" id="ARBA00022490"/>
    </source>
</evidence>
<evidence type="ECO:0000256" key="12">
    <source>
        <dbReference type="PIRNR" id="PIRNR015601"/>
    </source>
</evidence>
<dbReference type="InterPro" id="IPR006700">
    <property type="entry name" value="RsmE"/>
</dbReference>
<feature type="domain" description="Ribosomal RNA small subunit methyltransferase E PUA-like" evidence="14">
    <location>
        <begin position="16"/>
        <end position="60"/>
    </location>
</feature>
<dbReference type="OrthoDB" id="9815641at2"/>
<proteinExistence type="inferred from homology"/>
<dbReference type="InterPro" id="IPR046887">
    <property type="entry name" value="RsmE_PUA-like"/>
</dbReference>
<dbReference type="Pfam" id="PF20260">
    <property type="entry name" value="PUA_4"/>
    <property type="match status" value="1"/>
</dbReference>
<dbReference type="InterPro" id="IPR029026">
    <property type="entry name" value="tRNA_m1G_MTases_N"/>
</dbReference>
<evidence type="ECO:0000259" key="14">
    <source>
        <dbReference type="Pfam" id="PF20260"/>
    </source>
</evidence>
<evidence type="ECO:0000313" key="15">
    <source>
        <dbReference type="EMBL" id="SDC56880.1"/>
    </source>
</evidence>
<comment type="function">
    <text evidence="10 12">Specifically methylates the N3 position of the uracil ring of uridine 1498 (m3U1498) in 16S rRNA. Acts on the fully assembled 30S ribosomal subunit.</text>
</comment>
<dbReference type="AlphaFoldDB" id="A0A1G6MMY8"/>
<evidence type="ECO:0000256" key="8">
    <source>
        <dbReference type="ARBA" id="ARBA00022679"/>
    </source>
</evidence>
<comment type="similarity">
    <text evidence="2 12">Belongs to the RNA methyltransferase RsmE family.</text>
</comment>
<dbReference type="PANTHER" id="PTHR30027:SF3">
    <property type="entry name" value="16S RRNA (URACIL(1498)-N(3))-METHYLTRANSFERASE"/>
    <property type="match status" value="1"/>
</dbReference>
<evidence type="ECO:0000256" key="7">
    <source>
        <dbReference type="ARBA" id="ARBA00022603"/>
    </source>
</evidence>
<dbReference type="Proteomes" id="UP000198943">
    <property type="component" value="Unassembled WGS sequence"/>
</dbReference>